<evidence type="ECO:0000256" key="1">
    <source>
        <dbReference type="SAM" id="MobiDB-lite"/>
    </source>
</evidence>
<dbReference type="AlphaFoldDB" id="A0A5B2TB30"/>
<proteinExistence type="predicted"/>
<reference evidence="2 3" key="1">
    <citation type="journal article" date="2015" name="Int. J. Syst. Evol. Microbiol.">
        <title>Roseomonas oryzae sp. nov., isolated from paddy rhizosphere soil.</title>
        <authorList>
            <person name="Ramaprasad E.V."/>
            <person name="Sasikala Ch."/>
            <person name="Ramana Ch.V."/>
        </authorList>
    </citation>
    <scope>NUCLEOTIDE SEQUENCE [LARGE SCALE GENOMIC DNA]</scope>
    <source>
        <strain evidence="2 3">KCTC 42542</strain>
    </source>
</reference>
<evidence type="ECO:0000313" key="3">
    <source>
        <dbReference type="Proteomes" id="UP000322110"/>
    </source>
</evidence>
<dbReference type="InterPro" id="IPR047675">
    <property type="entry name" value="Putative_zinc-bd"/>
</dbReference>
<dbReference type="NCBIfam" id="NF041373">
    <property type="entry name" value="HGG_STG"/>
    <property type="match status" value="1"/>
</dbReference>
<evidence type="ECO:0008006" key="4">
    <source>
        <dbReference type="Google" id="ProtNLM"/>
    </source>
</evidence>
<protein>
    <recommendedName>
        <fullName evidence="4">Periplasmic glucans biosynthesis protein</fullName>
    </recommendedName>
</protein>
<comment type="caution">
    <text evidence="2">The sequence shown here is derived from an EMBL/GenBank/DDBJ whole genome shotgun (WGS) entry which is preliminary data.</text>
</comment>
<feature type="region of interest" description="Disordered" evidence="1">
    <location>
        <begin position="1"/>
        <end position="37"/>
    </location>
</feature>
<dbReference type="Proteomes" id="UP000322110">
    <property type="component" value="Unassembled WGS sequence"/>
</dbReference>
<keyword evidence="3" id="KW-1185">Reference proteome</keyword>
<accession>A0A5B2TB30</accession>
<gene>
    <name evidence="2" type="ORF">F0Q34_20960</name>
</gene>
<sequence>MKTPGQISAKINTHSPKPPRSIATAASAPRCGARTRSGTPCYAPAMANGRCRMHGGKSTGPRTLEGLERRRLATFKHGKRSVEARAAAQLRGEARRLLTKLQALLAEADEAERALHTPVPPCLPQKAPKQG</sequence>
<feature type="compositionally biased region" description="Polar residues" evidence="1">
    <location>
        <begin position="1"/>
        <end position="15"/>
    </location>
</feature>
<dbReference type="EMBL" id="VUKA01000039">
    <property type="protein sequence ID" value="KAA2211283.1"/>
    <property type="molecule type" value="Genomic_DNA"/>
</dbReference>
<evidence type="ECO:0000313" key="2">
    <source>
        <dbReference type="EMBL" id="KAA2211283.1"/>
    </source>
</evidence>
<organism evidence="2 3">
    <name type="scientific">Teichococcus oryzae</name>
    <dbReference type="NCBI Taxonomy" id="1608942"/>
    <lineage>
        <taxon>Bacteria</taxon>
        <taxon>Pseudomonadati</taxon>
        <taxon>Pseudomonadota</taxon>
        <taxon>Alphaproteobacteria</taxon>
        <taxon>Acetobacterales</taxon>
        <taxon>Roseomonadaceae</taxon>
        <taxon>Roseomonas</taxon>
    </lineage>
</organism>
<feature type="region of interest" description="Disordered" evidence="1">
    <location>
        <begin position="112"/>
        <end position="131"/>
    </location>
</feature>
<name>A0A5B2TB30_9PROT</name>